<dbReference type="InterPro" id="IPR036179">
    <property type="entry name" value="Ig-like_dom_sf"/>
</dbReference>
<dbReference type="InterPro" id="IPR003598">
    <property type="entry name" value="Ig_sub2"/>
</dbReference>
<dbReference type="SMART" id="SM00409">
    <property type="entry name" value="IG"/>
    <property type="match status" value="4"/>
</dbReference>
<evidence type="ECO:0000256" key="2">
    <source>
        <dbReference type="ARBA" id="ARBA00023157"/>
    </source>
</evidence>
<feature type="signal peptide" evidence="4">
    <location>
        <begin position="1"/>
        <end position="15"/>
    </location>
</feature>
<evidence type="ECO:0000259" key="5">
    <source>
        <dbReference type="PROSITE" id="PS50835"/>
    </source>
</evidence>
<evidence type="ECO:0000313" key="6">
    <source>
        <dbReference type="Ensembl" id="ENSFCTP00005024016.1"/>
    </source>
</evidence>
<evidence type="ECO:0000256" key="1">
    <source>
        <dbReference type="ARBA" id="ARBA00022729"/>
    </source>
</evidence>
<dbReference type="PANTHER" id="PTHR11481:SF101">
    <property type="entry name" value="FC RECEPTOR-LIKE PROTEIN 2"/>
    <property type="match status" value="1"/>
</dbReference>
<organism evidence="6 7">
    <name type="scientific">Felis catus</name>
    <name type="common">Cat</name>
    <name type="synonym">Felis silvestris catus</name>
    <dbReference type="NCBI Taxonomy" id="9685"/>
    <lineage>
        <taxon>Eukaryota</taxon>
        <taxon>Metazoa</taxon>
        <taxon>Chordata</taxon>
        <taxon>Craniata</taxon>
        <taxon>Vertebrata</taxon>
        <taxon>Euteleostomi</taxon>
        <taxon>Mammalia</taxon>
        <taxon>Eutheria</taxon>
        <taxon>Laurasiatheria</taxon>
        <taxon>Carnivora</taxon>
        <taxon>Feliformia</taxon>
        <taxon>Felidae</taxon>
        <taxon>Felinae</taxon>
        <taxon>Felis</taxon>
    </lineage>
</organism>
<dbReference type="CDD" id="cd00096">
    <property type="entry name" value="Ig"/>
    <property type="match status" value="1"/>
</dbReference>
<name>A0ABI7XNC2_FELCA</name>
<feature type="compositionally biased region" description="Low complexity" evidence="3">
    <location>
        <begin position="442"/>
        <end position="457"/>
    </location>
</feature>
<reference evidence="6 7" key="1">
    <citation type="submission" date="2021-02" db="EMBL/GenBank/DDBJ databases">
        <title>Safari Cat Assemblies.</title>
        <authorList>
            <person name="Bredemeyer K.R."/>
            <person name="Murphy W.J."/>
        </authorList>
    </citation>
    <scope>NUCLEOTIDE SEQUENCE [LARGE SCALE GENOMIC DNA]</scope>
</reference>
<dbReference type="SMART" id="SM00408">
    <property type="entry name" value="IGc2"/>
    <property type="match status" value="4"/>
</dbReference>
<dbReference type="Proteomes" id="UP000823872">
    <property type="component" value="Chromosome F1"/>
</dbReference>
<feature type="domain" description="Ig-like" evidence="5">
    <location>
        <begin position="205"/>
        <end position="294"/>
    </location>
</feature>
<dbReference type="InterPro" id="IPR007110">
    <property type="entry name" value="Ig-like_dom"/>
</dbReference>
<dbReference type="InterPro" id="IPR013783">
    <property type="entry name" value="Ig-like_fold"/>
</dbReference>
<feature type="domain" description="Ig-like" evidence="5">
    <location>
        <begin position="304"/>
        <end position="391"/>
    </location>
</feature>
<keyword evidence="7" id="KW-1185">Reference proteome</keyword>
<dbReference type="PROSITE" id="PS50835">
    <property type="entry name" value="IG_LIKE"/>
    <property type="match status" value="4"/>
</dbReference>
<reference evidence="6" key="3">
    <citation type="submission" date="2025-09" db="UniProtKB">
        <authorList>
            <consortium name="Ensembl"/>
        </authorList>
    </citation>
    <scope>IDENTIFICATION</scope>
    <source>
        <strain evidence="6">breed Abyssinian</strain>
    </source>
</reference>
<dbReference type="Pfam" id="PF13895">
    <property type="entry name" value="Ig_2"/>
    <property type="match status" value="2"/>
</dbReference>
<dbReference type="RefSeq" id="XP_019677934.2">
    <property type="nucleotide sequence ID" value="XM_019822375.3"/>
</dbReference>
<keyword evidence="2" id="KW-1015">Disulfide bond</keyword>
<evidence type="ECO:0000313" key="7">
    <source>
        <dbReference type="Proteomes" id="UP000823872"/>
    </source>
</evidence>
<dbReference type="InterPro" id="IPR050488">
    <property type="entry name" value="Ig_Fc_receptor"/>
</dbReference>
<gene>
    <name evidence="6" type="primary">FCRL2</name>
</gene>
<protein>
    <recommendedName>
        <fullName evidence="5">Ig-like domain-containing protein</fullName>
    </recommendedName>
</protein>
<dbReference type="Gene3D" id="2.60.40.10">
    <property type="entry name" value="Immunoglobulins"/>
    <property type="match status" value="4"/>
</dbReference>
<dbReference type="PANTHER" id="PTHR11481">
    <property type="entry name" value="IMMUNOGLOBULIN FC RECEPTOR"/>
    <property type="match status" value="1"/>
</dbReference>
<keyword evidence="1 4" id="KW-0732">Signal</keyword>
<proteinExistence type="predicted"/>
<accession>A0ABI7XNC2</accession>
<reference evidence="6" key="2">
    <citation type="submission" date="2025-08" db="UniProtKB">
        <authorList>
            <consortium name="Ensembl"/>
        </authorList>
    </citation>
    <scope>IDENTIFICATION</scope>
    <source>
        <strain evidence="6">breed Abyssinian</strain>
    </source>
</reference>
<feature type="region of interest" description="Disordered" evidence="3">
    <location>
        <begin position="436"/>
        <end position="460"/>
    </location>
</feature>
<dbReference type="Ensembl" id="ENSFCTT00005035085.1">
    <property type="protein sequence ID" value="ENSFCTP00005024016.1"/>
    <property type="gene ID" value="ENSFCTG00005012357.1"/>
</dbReference>
<sequence>MLLWSLLVIFAPVDGKSDWLTLVAPSAVFEGDRIDLTCQKKNGWKVKRVSYYKDGEELPLSSEVSNFSIQRAVLSDSGTYHCAVAPVWPLFPFQKEKTSRSVRIEVQELFPRPVLTVSPFRAIEGNPVTLTCETKLSPQRSDAQLQFCFFRGGRALGSGWSSSPELRVPAMWSGDSGSYWCEAETVTPSVRKQSLRSQIHVRRVPVSNVSLEMRAPRGQVIEGRNLVLLCSVTEGTGNITFSWHREATGASVGKKTQRSLSVELEVPAVQEHDAGRYYCRADNGHGPIRSKVLSILVRIPVSCPILSITAPRAQVVEGDVVELRCEAQRGSPPILYRFYHEDVPLGNSSAPSGGGASFNLSLTAEHSGNYSCEADNGLGARRSEVVPLSLSGTSSYREEQVTDRALGLLGVPACVAAALLFYCRFHKTRGRHSVTNALRDVPSANSQASTPSSPSPAIEDLQPDYVNVDPGDGDVAYSFVWSIQLPEDAENTRRTILENKDSHVIYSGVKEM</sequence>
<feature type="domain" description="Ig-like" evidence="5">
    <location>
        <begin position="111"/>
        <end position="191"/>
    </location>
</feature>
<evidence type="ECO:0000256" key="3">
    <source>
        <dbReference type="SAM" id="MobiDB-lite"/>
    </source>
</evidence>
<dbReference type="Pfam" id="PF13927">
    <property type="entry name" value="Ig_3"/>
    <property type="match status" value="1"/>
</dbReference>
<dbReference type="GeneID" id="102900134"/>
<dbReference type="GeneTree" id="ENSGT01050000244808"/>
<feature type="domain" description="Ig-like" evidence="5">
    <location>
        <begin position="12"/>
        <end position="105"/>
    </location>
</feature>
<feature type="chain" id="PRO_5045546794" description="Ig-like domain-containing protein" evidence="4">
    <location>
        <begin position="16"/>
        <end position="512"/>
    </location>
</feature>
<dbReference type="InterPro" id="IPR003599">
    <property type="entry name" value="Ig_sub"/>
</dbReference>
<evidence type="ECO:0000256" key="4">
    <source>
        <dbReference type="SAM" id="SignalP"/>
    </source>
</evidence>
<dbReference type="SUPFAM" id="SSF48726">
    <property type="entry name" value="Immunoglobulin"/>
    <property type="match status" value="4"/>
</dbReference>